<name>A0A6A7FZ50_9CRUS</name>
<evidence type="ECO:0000313" key="4">
    <source>
        <dbReference type="EMBL" id="LAC23888.1"/>
    </source>
</evidence>
<organism evidence="4">
    <name type="scientific">Hirondellea gigas</name>
    <dbReference type="NCBI Taxonomy" id="1518452"/>
    <lineage>
        <taxon>Eukaryota</taxon>
        <taxon>Metazoa</taxon>
        <taxon>Ecdysozoa</taxon>
        <taxon>Arthropoda</taxon>
        <taxon>Crustacea</taxon>
        <taxon>Multicrustacea</taxon>
        <taxon>Malacostraca</taxon>
        <taxon>Eumalacostraca</taxon>
        <taxon>Peracarida</taxon>
        <taxon>Amphipoda</taxon>
        <taxon>Amphilochidea</taxon>
        <taxon>Lysianassida</taxon>
        <taxon>Lysianassidira</taxon>
        <taxon>Lysianassoidea</taxon>
        <taxon>Lysianassidae</taxon>
        <taxon>Hirondellea</taxon>
    </lineage>
</organism>
<dbReference type="InterPro" id="IPR013766">
    <property type="entry name" value="Thioredoxin_domain"/>
</dbReference>
<dbReference type="CDD" id="cd02947">
    <property type="entry name" value="TRX_family"/>
    <property type="match status" value="1"/>
</dbReference>
<dbReference type="Pfam" id="PF06201">
    <property type="entry name" value="PITH"/>
    <property type="match status" value="1"/>
</dbReference>
<feature type="domain" description="Thioredoxin" evidence="2">
    <location>
        <begin position="1"/>
        <end position="110"/>
    </location>
</feature>
<dbReference type="Gene3D" id="3.40.30.10">
    <property type="entry name" value="Glutaredoxin"/>
    <property type="match status" value="1"/>
</dbReference>
<dbReference type="InterPro" id="IPR036249">
    <property type="entry name" value="Thioredoxin-like_sf"/>
</dbReference>
<dbReference type="AlphaFoldDB" id="A0A6A7FZ50"/>
<dbReference type="Gene3D" id="2.60.120.470">
    <property type="entry name" value="PITH domain"/>
    <property type="match status" value="1"/>
</dbReference>
<reference evidence="4" key="1">
    <citation type="submission" date="2017-11" db="EMBL/GenBank/DDBJ databases">
        <title>The sensing device of the deep-sea amphipod.</title>
        <authorList>
            <person name="Kobayashi H."/>
            <person name="Nagahama T."/>
            <person name="Arai W."/>
            <person name="Sasagawa Y."/>
            <person name="Umeda M."/>
            <person name="Hayashi T."/>
            <person name="Nikaido I."/>
            <person name="Watanabe H."/>
            <person name="Oguri K."/>
            <person name="Kitazato H."/>
            <person name="Fujioka K."/>
            <person name="Kido Y."/>
            <person name="Takami H."/>
        </authorList>
    </citation>
    <scope>NUCLEOTIDE SEQUENCE</scope>
    <source>
        <tissue evidence="4">Whole body</tissue>
    </source>
</reference>
<dbReference type="SUPFAM" id="SSF52833">
    <property type="entry name" value="Thioredoxin-like"/>
    <property type="match status" value="1"/>
</dbReference>
<keyword evidence="1" id="KW-1015">Disulfide bond</keyword>
<feature type="domain" description="PITH" evidence="3">
    <location>
        <begin position="117"/>
        <end position="288"/>
    </location>
</feature>
<protein>
    <submittedName>
        <fullName evidence="4">Thioredoxin-like protein 1</fullName>
    </submittedName>
</protein>
<dbReference type="SUPFAM" id="SSF49785">
    <property type="entry name" value="Galactose-binding domain-like"/>
    <property type="match status" value="1"/>
</dbReference>
<accession>A0A6A7FZ50</accession>
<evidence type="ECO:0000259" key="3">
    <source>
        <dbReference type="PROSITE" id="PS51532"/>
    </source>
</evidence>
<dbReference type="GO" id="GO:0005737">
    <property type="term" value="C:cytoplasm"/>
    <property type="evidence" value="ECO:0007669"/>
    <property type="project" value="UniProtKB-ARBA"/>
</dbReference>
<evidence type="ECO:0000256" key="1">
    <source>
        <dbReference type="ARBA" id="ARBA00023157"/>
    </source>
</evidence>
<dbReference type="Pfam" id="PF00085">
    <property type="entry name" value="Thioredoxin"/>
    <property type="match status" value="1"/>
</dbReference>
<proteinExistence type="evidence at transcript level"/>
<dbReference type="PANTHER" id="PTHR46115">
    <property type="entry name" value="THIOREDOXIN-LIKE PROTEIN 1"/>
    <property type="match status" value="1"/>
</dbReference>
<dbReference type="PROSITE" id="PS51532">
    <property type="entry name" value="PITH"/>
    <property type="match status" value="1"/>
</dbReference>
<evidence type="ECO:0000259" key="2">
    <source>
        <dbReference type="PROSITE" id="PS51352"/>
    </source>
</evidence>
<dbReference type="EMBL" id="IACT01004707">
    <property type="protein sequence ID" value="LAC23888.1"/>
    <property type="molecule type" value="mRNA"/>
</dbReference>
<dbReference type="InterPro" id="IPR008979">
    <property type="entry name" value="Galactose-bd-like_sf"/>
</dbReference>
<dbReference type="InterPro" id="IPR037047">
    <property type="entry name" value="PITH_dom_sf"/>
</dbReference>
<dbReference type="PROSITE" id="PS51352">
    <property type="entry name" value="THIOREDOXIN_2"/>
    <property type="match status" value="1"/>
</dbReference>
<sequence>MAATNFKVTSDDSQFTEEMNNAGGKLVVANFTSARCPPCQRIAPVFSGLGGKFPGALFLQVDIQQCPSAAQQNSVSATPTFIFYRNKTKLDSLAGGDPEALEARVRKHYTDADQTDTPDCGVPGHIDLLPMMNKSGCECLNQSSEHNFKHALFSGSNPAIYLESDADEQLMLSVEFTQLVKLHSFRIKAPADIGPKTVRLFINQPYAMDFDSAMNNIAAQEITLTGKDLKGALIKLKFVKFQNVQNLTLFVQDNQNGDEVTRVNYIQIIGSPMQTTNMADFKRIAGKKGESH</sequence>
<dbReference type="InterPro" id="IPR010400">
    <property type="entry name" value="PITH_dom"/>
</dbReference>